<proteinExistence type="predicted"/>
<dbReference type="EMBL" id="AP019308">
    <property type="protein sequence ID" value="BBH22720.1"/>
    <property type="molecule type" value="Genomic_DNA"/>
</dbReference>
<dbReference type="KEGG" id="pbk:Back11_40650"/>
<accession>A0A3G9IV97</accession>
<gene>
    <name evidence="1" type="ORF">Back11_40650</name>
</gene>
<dbReference type="RefSeq" id="WP_125661269.1">
    <property type="nucleotide sequence ID" value="NZ_AP019308.1"/>
</dbReference>
<protein>
    <submittedName>
        <fullName evidence="1">Uncharacterized protein</fullName>
    </submittedName>
</protein>
<organism evidence="1 2">
    <name type="scientific">Paenibacillus baekrokdamisoli</name>
    <dbReference type="NCBI Taxonomy" id="1712516"/>
    <lineage>
        <taxon>Bacteria</taxon>
        <taxon>Bacillati</taxon>
        <taxon>Bacillota</taxon>
        <taxon>Bacilli</taxon>
        <taxon>Bacillales</taxon>
        <taxon>Paenibacillaceae</taxon>
        <taxon>Paenibacillus</taxon>
    </lineage>
</organism>
<dbReference type="AlphaFoldDB" id="A0A3G9IV97"/>
<keyword evidence="2" id="KW-1185">Reference proteome</keyword>
<name>A0A3G9IV97_9BACL</name>
<dbReference type="Proteomes" id="UP000275368">
    <property type="component" value="Chromosome"/>
</dbReference>
<reference evidence="1 2" key="1">
    <citation type="submission" date="2018-11" db="EMBL/GenBank/DDBJ databases">
        <title>Complete genome sequence of Paenibacillus baekrokdamisoli strain KCTC 33723.</title>
        <authorList>
            <person name="Kang S.W."/>
            <person name="Lee K.C."/>
            <person name="Kim K.K."/>
            <person name="Kim J.S."/>
            <person name="Kim D.S."/>
            <person name="Ko S.H."/>
            <person name="Yang S.H."/>
            <person name="Lee J.S."/>
        </authorList>
    </citation>
    <scope>NUCLEOTIDE SEQUENCE [LARGE SCALE GENOMIC DNA]</scope>
    <source>
        <strain evidence="1 2">KCTC 33723</strain>
    </source>
</reference>
<evidence type="ECO:0000313" key="2">
    <source>
        <dbReference type="Proteomes" id="UP000275368"/>
    </source>
</evidence>
<sequence>MALKLGDSKESIDGLFGVSDNTDVFNMNMYPLFSVHYNEKGLLDAWKMDIDSNTAEANPLFITNKGIVLGKSTLFDVLQQYGTVGYEGDGMANYLYEKTTYGSFRSPTSMSSYFQIKAPEKVFVISFLFDKTTLKVTYINVSWLPYARGDVD</sequence>
<evidence type="ECO:0000313" key="1">
    <source>
        <dbReference type="EMBL" id="BBH22720.1"/>
    </source>
</evidence>